<dbReference type="EMBL" id="JH651111">
    <property type="protein sequence ID" value="EXA29465.1"/>
    <property type="molecule type" value="Genomic_DNA"/>
</dbReference>
<evidence type="ECO:0000259" key="2">
    <source>
        <dbReference type="Pfam" id="PF00651"/>
    </source>
</evidence>
<dbReference type="Gene3D" id="3.30.710.10">
    <property type="entry name" value="Potassium Channel Kv1.1, Chain A"/>
    <property type="match status" value="1"/>
</dbReference>
<evidence type="ECO:0000256" key="1">
    <source>
        <dbReference type="SAM" id="MobiDB-lite"/>
    </source>
</evidence>
<accession>W9NNN8</accession>
<dbReference type="InterPro" id="IPR000210">
    <property type="entry name" value="BTB/POZ_dom"/>
</dbReference>
<reference evidence="3" key="1">
    <citation type="submission" date="2011-10" db="EMBL/GenBank/DDBJ databases">
        <title>The Genome Sequence of Fusarium oxysporum HDV247.</title>
        <authorList>
            <consortium name="The Broad Institute Genome Sequencing Platform"/>
            <person name="Ma L.-J."/>
            <person name="Gale L.R."/>
            <person name="Schwartz D.C."/>
            <person name="Zhou S."/>
            <person name="Corby-Kistler H."/>
            <person name="Young S.K."/>
            <person name="Zeng Q."/>
            <person name="Gargeya S."/>
            <person name="Fitzgerald M."/>
            <person name="Haas B."/>
            <person name="Abouelleil A."/>
            <person name="Alvarado L."/>
            <person name="Arachchi H.M."/>
            <person name="Berlin A."/>
            <person name="Brown A."/>
            <person name="Chapman S.B."/>
            <person name="Chen Z."/>
            <person name="Dunbar C."/>
            <person name="Freedman E."/>
            <person name="Gearin G."/>
            <person name="Goldberg J."/>
            <person name="Griggs A."/>
            <person name="Gujja S."/>
            <person name="Heiman D."/>
            <person name="Howarth C."/>
            <person name="Larson L."/>
            <person name="Lui A."/>
            <person name="MacDonald P.J.P."/>
            <person name="Montmayeur A."/>
            <person name="Murphy C."/>
            <person name="Neiman D."/>
            <person name="Pearson M."/>
            <person name="Priest M."/>
            <person name="Roberts A."/>
            <person name="Saif S."/>
            <person name="Shea T."/>
            <person name="Shenoy N."/>
            <person name="Sisk P."/>
            <person name="Stolte C."/>
            <person name="Sykes S."/>
            <person name="Wortman J."/>
            <person name="Nusbaum C."/>
            <person name="Birren B."/>
        </authorList>
    </citation>
    <scope>NUCLEOTIDE SEQUENCE [LARGE SCALE GENOMIC DNA]</scope>
    <source>
        <strain evidence="3">HDV247</strain>
    </source>
</reference>
<proteinExistence type="predicted"/>
<organism evidence="3">
    <name type="scientific">Fusarium oxysporum f. sp. pisi HDV247</name>
    <dbReference type="NCBI Taxonomy" id="1080344"/>
    <lineage>
        <taxon>Eukaryota</taxon>
        <taxon>Fungi</taxon>
        <taxon>Dikarya</taxon>
        <taxon>Ascomycota</taxon>
        <taxon>Pezizomycotina</taxon>
        <taxon>Sordariomycetes</taxon>
        <taxon>Hypocreomycetidae</taxon>
        <taxon>Hypocreales</taxon>
        <taxon>Nectriaceae</taxon>
        <taxon>Fusarium</taxon>
        <taxon>Fusarium oxysporum species complex</taxon>
    </lineage>
</organism>
<name>W9NNN8_FUSOX</name>
<dbReference type="Proteomes" id="UP000030751">
    <property type="component" value="Unassembled WGS sequence"/>
</dbReference>
<dbReference type="OrthoDB" id="5326346at2759"/>
<gene>
    <name evidence="3" type="ORF">FOVG_19063</name>
</gene>
<feature type="region of interest" description="Disordered" evidence="1">
    <location>
        <begin position="28"/>
        <end position="59"/>
    </location>
</feature>
<dbReference type="SUPFAM" id="SSF54695">
    <property type="entry name" value="POZ domain"/>
    <property type="match status" value="1"/>
</dbReference>
<reference evidence="3" key="2">
    <citation type="submission" date="2012-05" db="EMBL/GenBank/DDBJ databases">
        <title>Annotation of the Genome Sequence of Fusarium oxysporum HDV247.</title>
        <authorList>
            <consortium name="The Broad Institute Genomics Platform"/>
            <person name="Ma L.-J."/>
            <person name="Corby-Kistler H."/>
            <person name="Broz K."/>
            <person name="Gale L.R."/>
            <person name="Jonkers W."/>
            <person name="O'Donnell K."/>
            <person name="Ploetz R."/>
            <person name="Steinberg C."/>
            <person name="Schwartz D.C."/>
            <person name="VanEtten H."/>
            <person name="Zhou S."/>
            <person name="Young S.K."/>
            <person name="Zeng Q."/>
            <person name="Gargeya S."/>
            <person name="Fitzgerald M."/>
            <person name="Abouelleil A."/>
            <person name="Alvarado L."/>
            <person name="Chapman S.B."/>
            <person name="Gainer-Dewar J."/>
            <person name="Goldberg J."/>
            <person name="Griggs A."/>
            <person name="Gujja S."/>
            <person name="Hansen M."/>
            <person name="Howarth C."/>
            <person name="Imamovic A."/>
            <person name="Ireland A."/>
            <person name="Larimer J."/>
            <person name="McCowan C."/>
            <person name="Murphy C."/>
            <person name="Pearson M."/>
            <person name="Poon T.W."/>
            <person name="Priest M."/>
            <person name="Roberts A."/>
            <person name="Saif S."/>
            <person name="Shea T."/>
            <person name="Sykes S."/>
            <person name="Wortman J."/>
            <person name="Nusbaum C."/>
            <person name="Birren B."/>
        </authorList>
    </citation>
    <scope>NUCLEOTIDE SEQUENCE</scope>
    <source>
        <strain evidence="3">HDV247</strain>
    </source>
</reference>
<feature type="compositionally biased region" description="Basic and acidic residues" evidence="1">
    <location>
        <begin position="28"/>
        <end position="43"/>
    </location>
</feature>
<dbReference type="AlphaFoldDB" id="W9NNN8"/>
<dbReference type="HOGENOM" id="CLU_031555_0_0_1"/>
<dbReference type="InterPro" id="IPR011333">
    <property type="entry name" value="SKP1/BTB/POZ_sf"/>
</dbReference>
<evidence type="ECO:0000313" key="3">
    <source>
        <dbReference type="EMBL" id="EXA29465.1"/>
    </source>
</evidence>
<sequence length="360" mass="41103">MKKSLLELDPDADALLILQSPNLQQVHAAKEVDLRDTKDKAEPKTTASTPAKGKKKSKTLTDLKKIKSLQPYREDGSPNELEFRVSTKHLCIASPVFRKMIQGNFQESQPNEKGLFEIRTSDWNTQALLVLLDIIHGHHRQVPRDLDLDTIAQIGFLVDYYDCLEIVEVFFDLWQAHLSDWWKYGRIYFDKSSIHPFGESQLLMLFIALAFRNQVVFKNLTISAILTTSGHIETHLPIPSQILDKIDQQRIGLLDQMFTQLYTLQEDLFVGRVGCSLECSCRLLGYLMKQMRDQGLPMTKPEQPFLGFSVTLVADFIRGIKTPSWYSKKQNVDSCKLEKSLCLGEKELEISAEGLNLDDL</sequence>
<dbReference type="Pfam" id="PF00651">
    <property type="entry name" value="BTB"/>
    <property type="match status" value="1"/>
</dbReference>
<feature type="domain" description="BTB" evidence="2">
    <location>
        <begin position="81"/>
        <end position="169"/>
    </location>
</feature>
<protein>
    <recommendedName>
        <fullName evidence="2">BTB domain-containing protein</fullName>
    </recommendedName>
</protein>